<organism evidence="5 6">
    <name type="scientific">Roseburia hominis (strain DSM 16839 / JCM 17582 / NCIMB 14029 / A2-183)</name>
    <dbReference type="NCBI Taxonomy" id="585394"/>
    <lineage>
        <taxon>Bacteria</taxon>
        <taxon>Bacillati</taxon>
        <taxon>Bacillota</taxon>
        <taxon>Clostridia</taxon>
        <taxon>Lachnospirales</taxon>
        <taxon>Lachnospiraceae</taxon>
        <taxon>Roseburia</taxon>
    </lineage>
</organism>
<evidence type="ECO:0000256" key="2">
    <source>
        <dbReference type="ARBA" id="ARBA00022801"/>
    </source>
</evidence>
<dbReference type="Gene3D" id="3.40.50.1450">
    <property type="entry name" value="HybD-like"/>
    <property type="match status" value="1"/>
</dbReference>
<keyword evidence="2 4" id="KW-0378">Hydrolase</keyword>
<dbReference type="NCBIfam" id="TIGR01441">
    <property type="entry name" value="GPR"/>
    <property type="match status" value="1"/>
</dbReference>
<sequence>MSEKFADNFFFLWQTRQKEMSCLQEYKKMEETMYQIRTDLALETQEKMQEDHVELKGVRFLEEKLSPNLTVSTVVIETENGAKTMGKPKGTYITIEAADMDEEDKDYHREVSEQLARVIRQLVRLQKESLSVLIAGLGNREVTPDALGPGVVDNLFITRHVVKEYGKYAFGKQTVNRISSIVPGVMAQTGMETQEIIHSIVKETKPDLVVAVDALAARSTKRLNRTIQVTDTGINPGSGVGNHRHALDEKSLGVPVISIGVPTVVDAATIVNDTMYNLVTALTQSQAFAAMGNSLEKLNDAEKYELIRELLSPNLNAMFVTPKDIDESVKRLCYTISEGLNLAFAGGCLHAL</sequence>
<dbReference type="KEGG" id="rho:RHOM_05645"/>
<comment type="subunit">
    <text evidence="4">Homotetramer.</text>
</comment>
<dbReference type="Proteomes" id="UP000008178">
    <property type="component" value="Chromosome"/>
</dbReference>
<dbReference type="GO" id="GO:0009847">
    <property type="term" value="P:spore germination"/>
    <property type="evidence" value="ECO:0007669"/>
    <property type="project" value="UniProtKB-UniRule"/>
</dbReference>
<dbReference type="GO" id="GO:0004222">
    <property type="term" value="F:metalloendopeptidase activity"/>
    <property type="evidence" value="ECO:0007669"/>
    <property type="project" value="UniProtKB-UniRule"/>
</dbReference>
<dbReference type="MEROPS" id="A25.001"/>
<protein>
    <recommendedName>
        <fullName evidence="4">Germination protease</fullName>
        <ecNumber evidence="4">3.4.24.78</ecNumber>
    </recommendedName>
    <alternativeName>
        <fullName evidence="4">GPR endopeptidase</fullName>
    </alternativeName>
    <alternativeName>
        <fullName evidence="4">Germination proteinase</fullName>
    </alternativeName>
    <alternativeName>
        <fullName evidence="4">Spore protease</fullName>
    </alternativeName>
</protein>
<evidence type="ECO:0000256" key="1">
    <source>
        <dbReference type="ARBA" id="ARBA00022670"/>
    </source>
</evidence>
<dbReference type="STRING" id="585394.RHOM_05645"/>
<comment type="similarity">
    <text evidence="4">Belongs to the peptidase A25 family.</text>
</comment>
<dbReference type="HAMAP" id="MF_00626">
    <property type="entry name" value="Germination_prot"/>
    <property type="match status" value="1"/>
</dbReference>
<dbReference type="eggNOG" id="COG0680">
    <property type="taxonomic scope" value="Bacteria"/>
</dbReference>
<keyword evidence="1 4" id="KW-0645">Protease</keyword>
<accession>G2SWG4</accession>
<name>G2SWG4_ROSHA</name>
<comment type="function">
    <text evidence="4">Initiates the rapid degradation of small, acid-soluble proteins during spore germination.</text>
</comment>
<evidence type="ECO:0000313" key="6">
    <source>
        <dbReference type="Proteomes" id="UP000008178"/>
    </source>
</evidence>
<evidence type="ECO:0000256" key="3">
    <source>
        <dbReference type="ARBA" id="ARBA00023145"/>
    </source>
</evidence>
<dbReference type="EC" id="3.4.24.78" evidence="4"/>
<keyword evidence="3 4" id="KW-0865">Zymogen</keyword>
<dbReference type="SUPFAM" id="SSF53163">
    <property type="entry name" value="HybD-like"/>
    <property type="match status" value="1"/>
</dbReference>
<keyword evidence="6" id="KW-1185">Reference proteome</keyword>
<comment type="catalytic activity">
    <reaction evidence="4">
        <text>Endopeptidase action with P4 Glu or Asp, P1 preferably Glu &gt; Asp, P1' hydrophobic and P2' Ala.</text>
        <dbReference type="EC" id="3.4.24.78"/>
    </reaction>
</comment>
<dbReference type="InterPro" id="IPR005080">
    <property type="entry name" value="Peptidase_A25"/>
</dbReference>
<dbReference type="HOGENOM" id="CLU_055087_1_0_9"/>
<dbReference type="Pfam" id="PF03418">
    <property type="entry name" value="Peptidase_A25"/>
    <property type="match status" value="2"/>
</dbReference>
<gene>
    <name evidence="4" type="primary">gpr</name>
    <name evidence="5" type="ordered locus">RHOM_05645</name>
</gene>
<dbReference type="EMBL" id="CP003040">
    <property type="protein sequence ID" value="AEN96248.1"/>
    <property type="molecule type" value="Genomic_DNA"/>
</dbReference>
<evidence type="ECO:0000313" key="5">
    <source>
        <dbReference type="EMBL" id="AEN96248.1"/>
    </source>
</evidence>
<reference evidence="5 6" key="1">
    <citation type="journal article" date="2015" name="Genome Announc.">
        <title>Complete genome sequence of the human gut symbiont Roseburia hominis.</title>
        <authorList>
            <person name="Travis A.J."/>
            <person name="Kelly D."/>
            <person name="Flint H.J."/>
            <person name="Aminov R.I."/>
        </authorList>
    </citation>
    <scope>NUCLEOTIDE SEQUENCE [LARGE SCALE GENOMIC DNA]</scope>
    <source>
        <strain evidence="6">DSM 16839 / JCM 17582 / NCIMB 14029 / A2-183</strain>
    </source>
</reference>
<evidence type="ECO:0000256" key="4">
    <source>
        <dbReference type="HAMAP-Rule" id="MF_00626"/>
    </source>
</evidence>
<feature type="chain" id="PRO_5023352286" description="Germination protease" evidence="4">
    <location>
        <begin position="40"/>
        <end position="352"/>
    </location>
</feature>
<dbReference type="PIRSF" id="PIRSF019549">
    <property type="entry name" value="Peptidase_A25"/>
    <property type="match status" value="1"/>
</dbReference>
<proteinExistence type="inferred from homology"/>
<feature type="propeptide" id="PRO_5005054188" evidence="4">
    <location>
        <begin position="1"/>
        <end position="39"/>
    </location>
</feature>
<dbReference type="InterPro" id="IPR023430">
    <property type="entry name" value="Pept_HybD-like_dom_sf"/>
</dbReference>
<dbReference type="GO" id="GO:0006508">
    <property type="term" value="P:proteolysis"/>
    <property type="evidence" value="ECO:0007669"/>
    <property type="project" value="UniProtKB-UniRule"/>
</dbReference>
<comment type="PTM">
    <text evidence="4">Autoproteolytically processed. The inactive tetrameric zymogen termed p46 autoprocesses to a smaller form termed p41, which is active only during spore germination.</text>
</comment>
<dbReference type="AlphaFoldDB" id="G2SWG4"/>